<dbReference type="InterPro" id="IPR036890">
    <property type="entry name" value="HATPase_C_sf"/>
</dbReference>
<evidence type="ECO:0000256" key="4">
    <source>
        <dbReference type="ARBA" id="ARBA00022679"/>
    </source>
</evidence>
<evidence type="ECO:0000256" key="2">
    <source>
        <dbReference type="ARBA" id="ARBA00012438"/>
    </source>
</evidence>
<evidence type="ECO:0000256" key="6">
    <source>
        <dbReference type="ARBA" id="ARBA00022777"/>
    </source>
</evidence>
<protein>
    <recommendedName>
        <fullName evidence="2">histidine kinase</fullName>
        <ecNumber evidence="2">2.7.13.3</ecNumber>
    </recommendedName>
</protein>
<dbReference type="SMART" id="SM00387">
    <property type="entry name" value="HATPase_c"/>
    <property type="match status" value="1"/>
</dbReference>
<evidence type="ECO:0000256" key="1">
    <source>
        <dbReference type="ARBA" id="ARBA00000085"/>
    </source>
</evidence>
<dbReference type="Proteomes" id="UP000318538">
    <property type="component" value="Chromosome"/>
</dbReference>
<feature type="region of interest" description="Disordered" evidence="10">
    <location>
        <begin position="1"/>
        <end position="24"/>
    </location>
</feature>
<dbReference type="PROSITE" id="PS50109">
    <property type="entry name" value="HIS_KIN"/>
    <property type="match status" value="1"/>
</dbReference>
<dbReference type="InterPro" id="IPR003594">
    <property type="entry name" value="HATPase_dom"/>
</dbReference>
<keyword evidence="4 12" id="KW-0808">Transferase</keyword>
<dbReference type="Gene3D" id="1.10.287.130">
    <property type="match status" value="1"/>
</dbReference>
<dbReference type="PANTHER" id="PTHR42878">
    <property type="entry name" value="TWO-COMPONENT HISTIDINE KINASE"/>
    <property type="match status" value="1"/>
</dbReference>
<dbReference type="SMART" id="SM00388">
    <property type="entry name" value="HisKA"/>
    <property type="match status" value="1"/>
</dbReference>
<evidence type="ECO:0000256" key="7">
    <source>
        <dbReference type="ARBA" id="ARBA00022840"/>
    </source>
</evidence>
<evidence type="ECO:0000256" key="8">
    <source>
        <dbReference type="ARBA" id="ARBA00023012"/>
    </source>
</evidence>
<dbReference type="PANTHER" id="PTHR42878:SF7">
    <property type="entry name" value="SENSOR HISTIDINE KINASE GLRK"/>
    <property type="match status" value="1"/>
</dbReference>
<reference evidence="12 13" key="1">
    <citation type="submission" date="2019-02" db="EMBL/GenBank/DDBJ databases">
        <title>Deep-cultivation of Planctomycetes and their phenomic and genomic characterization uncovers novel biology.</title>
        <authorList>
            <person name="Wiegand S."/>
            <person name="Jogler M."/>
            <person name="Boedeker C."/>
            <person name="Pinto D."/>
            <person name="Vollmers J."/>
            <person name="Rivas-Marin E."/>
            <person name="Kohn T."/>
            <person name="Peeters S.H."/>
            <person name="Heuer A."/>
            <person name="Rast P."/>
            <person name="Oberbeckmann S."/>
            <person name="Bunk B."/>
            <person name="Jeske O."/>
            <person name="Meyerdierks A."/>
            <person name="Storesund J.E."/>
            <person name="Kallscheuer N."/>
            <person name="Luecker S."/>
            <person name="Lage O.M."/>
            <person name="Pohl T."/>
            <person name="Merkel B.J."/>
            <person name="Hornburger P."/>
            <person name="Mueller R.-W."/>
            <person name="Bruemmer F."/>
            <person name="Labrenz M."/>
            <person name="Spormann A.M."/>
            <person name="Op den Camp H."/>
            <person name="Overmann J."/>
            <person name="Amann R."/>
            <person name="Jetten M.S.M."/>
            <person name="Mascher T."/>
            <person name="Medema M.H."/>
            <person name="Devos D.P."/>
            <person name="Kaster A.-K."/>
            <person name="Ovreas L."/>
            <person name="Rohde M."/>
            <person name="Galperin M.Y."/>
            <person name="Jogler C."/>
        </authorList>
    </citation>
    <scope>NUCLEOTIDE SEQUENCE [LARGE SCALE GENOMIC DNA]</scope>
    <source>
        <strain evidence="12 13">K22_7</strain>
    </source>
</reference>
<evidence type="ECO:0000313" key="13">
    <source>
        <dbReference type="Proteomes" id="UP000318538"/>
    </source>
</evidence>
<keyword evidence="8" id="KW-0902">Two-component regulatory system</keyword>
<dbReference type="EMBL" id="CP036525">
    <property type="protein sequence ID" value="QDT03130.1"/>
    <property type="molecule type" value="Genomic_DNA"/>
</dbReference>
<dbReference type="InterPro" id="IPR050351">
    <property type="entry name" value="BphY/WalK/GraS-like"/>
</dbReference>
<dbReference type="SUPFAM" id="SSF47384">
    <property type="entry name" value="Homodimeric domain of signal transducing histidine kinase"/>
    <property type="match status" value="1"/>
</dbReference>
<keyword evidence="5" id="KW-0547">Nucleotide-binding</keyword>
<gene>
    <name evidence="12" type="primary">luxQ_3</name>
    <name evidence="12" type="ORF">K227x_15110</name>
</gene>
<dbReference type="InterPro" id="IPR005467">
    <property type="entry name" value="His_kinase_dom"/>
</dbReference>
<dbReference type="PRINTS" id="PR00344">
    <property type="entry name" value="BCTRLSENSOR"/>
</dbReference>
<proteinExistence type="predicted"/>
<dbReference type="OrthoDB" id="276172at2"/>
<keyword evidence="7" id="KW-0067">ATP-binding</keyword>
<dbReference type="Pfam" id="PF02518">
    <property type="entry name" value="HATPase_c"/>
    <property type="match status" value="1"/>
</dbReference>
<evidence type="ECO:0000256" key="10">
    <source>
        <dbReference type="SAM" id="MobiDB-lite"/>
    </source>
</evidence>
<dbReference type="SUPFAM" id="SSF55874">
    <property type="entry name" value="ATPase domain of HSP90 chaperone/DNA topoisomerase II/histidine kinase"/>
    <property type="match status" value="1"/>
</dbReference>
<sequence>MALSNSTAPKHSRRTTGAVSSPQSDVIQQALASEAAAARVMSETAHDLRSPLTAVREAIRLVHDGDLGAISIDQRGCLAAAIDQCNCIDQMVGEMVQLERLRSGMPRANRSWIDVAEVRRVVDDTLQPWAVPRNIDVLWDAAENAGAIVFADASILRRLIVNLVTNAIRASRDGSTVLIRLQRSRGDEMLLWSVVDQGAGISERDIRQIADRQVSLSGGEGLGLTICRQLAAVHFSSLKLRSRLGYGTEVSFQTPALGPRSVAGAWARWRVEARGELHQPSQHHHRADGMQADDAVERVRLDPPSVAVEISQTTAHPRCEDRMAAGTVTLGAAVSRQAADAFDQCLQSQLQLFELVYRVDSRRWVWVFDTDAHSVDARIALVSDHAKSQVDGIRMAWSAPQMIPVDARRTEARLSDLMVRETLAASASARGVDQNDVRLGAAPIVHSEAAAARLDAELRRLSDQMRGQTLRLRQQARNLRPIN</sequence>
<dbReference type="InterPro" id="IPR003661">
    <property type="entry name" value="HisK_dim/P_dom"/>
</dbReference>
<dbReference type="AlphaFoldDB" id="A0A517N7P3"/>
<dbReference type="GO" id="GO:0000156">
    <property type="term" value="F:phosphorelay response regulator activity"/>
    <property type="evidence" value="ECO:0007669"/>
    <property type="project" value="TreeGrafter"/>
</dbReference>
<keyword evidence="3" id="KW-0597">Phosphoprotein</keyword>
<keyword evidence="6 12" id="KW-0418">Kinase</keyword>
<dbReference type="EC" id="2.7.13.3" evidence="2"/>
<comment type="catalytic activity">
    <reaction evidence="1">
        <text>ATP + protein L-histidine = ADP + protein N-phospho-L-histidine.</text>
        <dbReference type="EC" id="2.7.13.3"/>
    </reaction>
</comment>
<evidence type="ECO:0000259" key="11">
    <source>
        <dbReference type="PROSITE" id="PS50109"/>
    </source>
</evidence>
<keyword evidence="13" id="KW-1185">Reference proteome</keyword>
<evidence type="ECO:0000256" key="3">
    <source>
        <dbReference type="ARBA" id="ARBA00022553"/>
    </source>
</evidence>
<accession>A0A517N7P3</accession>
<name>A0A517N7P3_9BACT</name>
<feature type="coiled-coil region" evidence="9">
    <location>
        <begin position="444"/>
        <end position="471"/>
    </location>
</feature>
<dbReference type="GO" id="GO:0030295">
    <property type="term" value="F:protein kinase activator activity"/>
    <property type="evidence" value="ECO:0007669"/>
    <property type="project" value="TreeGrafter"/>
</dbReference>
<dbReference type="InterPro" id="IPR036097">
    <property type="entry name" value="HisK_dim/P_sf"/>
</dbReference>
<dbReference type="GO" id="GO:0000155">
    <property type="term" value="F:phosphorelay sensor kinase activity"/>
    <property type="evidence" value="ECO:0007669"/>
    <property type="project" value="InterPro"/>
</dbReference>
<keyword evidence="9" id="KW-0175">Coiled coil</keyword>
<evidence type="ECO:0000256" key="5">
    <source>
        <dbReference type="ARBA" id="ARBA00022741"/>
    </source>
</evidence>
<dbReference type="InterPro" id="IPR004358">
    <property type="entry name" value="Sig_transdc_His_kin-like_C"/>
</dbReference>
<organism evidence="12 13">
    <name type="scientific">Rubripirellula lacrimiformis</name>
    <dbReference type="NCBI Taxonomy" id="1930273"/>
    <lineage>
        <taxon>Bacteria</taxon>
        <taxon>Pseudomonadati</taxon>
        <taxon>Planctomycetota</taxon>
        <taxon>Planctomycetia</taxon>
        <taxon>Pirellulales</taxon>
        <taxon>Pirellulaceae</taxon>
        <taxon>Rubripirellula</taxon>
    </lineage>
</organism>
<dbReference type="RefSeq" id="WP_145168883.1">
    <property type="nucleotide sequence ID" value="NZ_CP036525.1"/>
</dbReference>
<dbReference type="Gene3D" id="3.30.565.10">
    <property type="entry name" value="Histidine kinase-like ATPase, C-terminal domain"/>
    <property type="match status" value="1"/>
</dbReference>
<evidence type="ECO:0000256" key="9">
    <source>
        <dbReference type="SAM" id="Coils"/>
    </source>
</evidence>
<dbReference type="KEGG" id="rlc:K227x_15110"/>
<feature type="domain" description="Histidine kinase" evidence="11">
    <location>
        <begin position="43"/>
        <end position="258"/>
    </location>
</feature>
<dbReference type="GO" id="GO:0007234">
    <property type="term" value="P:osmosensory signaling via phosphorelay pathway"/>
    <property type="evidence" value="ECO:0007669"/>
    <property type="project" value="TreeGrafter"/>
</dbReference>
<evidence type="ECO:0000313" key="12">
    <source>
        <dbReference type="EMBL" id="QDT03130.1"/>
    </source>
</evidence>
<dbReference type="GO" id="GO:0005524">
    <property type="term" value="F:ATP binding"/>
    <property type="evidence" value="ECO:0007669"/>
    <property type="project" value="UniProtKB-KW"/>
</dbReference>